<dbReference type="STRING" id="76193.A0A0N0PFJ4"/>
<dbReference type="GO" id="GO:0005681">
    <property type="term" value="C:spliceosomal complex"/>
    <property type="evidence" value="ECO:0007669"/>
    <property type="project" value="TreeGrafter"/>
</dbReference>
<keyword evidence="5" id="KW-1185">Reference proteome</keyword>
<keyword evidence="2" id="KW-0539">Nucleus</keyword>
<dbReference type="GO" id="GO:0000977">
    <property type="term" value="F:RNA polymerase II transcription regulatory region sequence-specific DNA binding"/>
    <property type="evidence" value="ECO:0007669"/>
    <property type="project" value="TreeGrafter"/>
</dbReference>
<evidence type="ECO:0000256" key="3">
    <source>
        <dbReference type="SAM" id="MobiDB-lite"/>
    </source>
</evidence>
<feature type="compositionally biased region" description="Basic and acidic residues" evidence="3">
    <location>
        <begin position="28"/>
        <end position="45"/>
    </location>
</feature>
<protein>
    <submittedName>
        <fullName evidence="4">Cell division cycle 5-related protein</fullName>
    </submittedName>
</protein>
<dbReference type="InParanoid" id="A0A0N0PFJ4"/>
<evidence type="ECO:0000313" key="5">
    <source>
        <dbReference type="Proteomes" id="UP000053240"/>
    </source>
</evidence>
<dbReference type="GO" id="GO:0051301">
    <property type="term" value="P:cell division"/>
    <property type="evidence" value="ECO:0007669"/>
    <property type="project" value="UniProtKB-KW"/>
</dbReference>
<evidence type="ECO:0000313" key="4">
    <source>
        <dbReference type="EMBL" id="KPJ21311.1"/>
    </source>
</evidence>
<keyword evidence="1" id="KW-0238">DNA-binding</keyword>
<dbReference type="PANTHER" id="PTHR45885:SF1">
    <property type="entry name" value="CELL DIVISION CYCLE 5-LIKE PROTEIN"/>
    <property type="match status" value="1"/>
</dbReference>
<reference evidence="4 5" key="1">
    <citation type="journal article" date="2015" name="Nat. Commun.">
        <title>Outbred genome sequencing and CRISPR/Cas9 gene editing in butterflies.</title>
        <authorList>
            <person name="Li X."/>
            <person name="Fan D."/>
            <person name="Zhang W."/>
            <person name="Liu G."/>
            <person name="Zhang L."/>
            <person name="Zhao L."/>
            <person name="Fang X."/>
            <person name="Chen L."/>
            <person name="Dong Y."/>
            <person name="Chen Y."/>
            <person name="Ding Y."/>
            <person name="Zhao R."/>
            <person name="Feng M."/>
            <person name="Zhu Y."/>
            <person name="Feng Y."/>
            <person name="Jiang X."/>
            <person name="Zhu D."/>
            <person name="Xiang H."/>
            <person name="Feng X."/>
            <person name="Li S."/>
            <person name="Wang J."/>
            <person name="Zhang G."/>
            <person name="Kronforst M.R."/>
            <person name="Wang W."/>
        </authorList>
    </citation>
    <scope>NUCLEOTIDE SEQUENCE [LARGE SCALE GENOMIC DNA]</scope>
    <source>
        <strain evidence="4">Ya'a_city_454_Pm</strain>
        <tissue evidence="4">Whole body</tissue>
    </source>
</reference>
<dbReference type="Proteomes" id="UP000053240">
    <property type="component" value="Unassembled WGS sequence"/>
</dbReference>
<dbReference type="EMBL" id="LADJ01037281">
    <property type="protein sequence ID" value="KPJ21311.1"/>
    <property type="molecule type" value="Genomic_DNA"/>
</dbReference>
<proteinExistence type="predicted"/>
<keyword evidence="4" id="KW-0132">Cell division</keyword>
<feature type="non-terminal residue" evidence="4">
    <location>
        <position position="1"/>
    </location>
</feature>
<name>A0A0N0PFJ4_PAPMA</name>
<evidence type="ECO:0000256" key="1">
    <source>
        <dbReference type="ARBA" id="ARBA00023125"/>
    </source>
</evidence>
<feature type="region of interest" description="Disordered" evidence="3">
    <location>
        <begin position="1"/>
        <end position="84"/>
    </location>
</feature>
<dbReference type="PANTHER" id="PTHR45885">
    <property type="entry name" value="CELL DIVISION CYCLE 5-LIKE PROTEIN"/>
    <property type="match status" value="1"/>
</dbReference>
<keyword evidence="4" id="KW-0131">Cell cycle</keyword>
<sequence length="117" mass="13138">KKPAAGFYDTSTEEVDPMAPDFSRLRQQHLDGELHSEKEEKERRKDKQKLKQRKENDVPQAMLQGDQPARKRSKLVLPEPQVSDQVTTTVTHLGAIPVGLIELMGKKSSTANMLGCN</sequence>
<comment type="caution">
    <text evidence="4">The sequence shown here is derived from an EMBL/GenBank/DDBJ whole genome shotgun (WGS) entry which is preliminary data.</text>
</comment>
<organism evidence="4 5">
    <name type="scientific">Papilio machaon</name>
    <name type="common">Old World swallowtail butterfly</name>
    <dbReference type="NCBI Taxonomy" id="76193"/>
    <lineage>
        <taxon>Eukaryota</taxon>
        <taxon>Metazoa</taxon>
        <taxon>Ecdysozoa</taxon>
        <taxon>Arthropoda</taxon>
        <taxon>Hexapoda</taxon>
        <taxon>Insecta</taxon>
        <taxon>Pterygota</taxon>
        <taxon>Neoptera</taxon>
        <taxon>Endopterygota</taxon>
        <taxon>Lepidoptera</taxon>
        <taxon>Glossata</taxon>
        <taxon>Ditrysia</taxon>
        <taxon>Papilionoidea</taxon>
        <taxon>Papilionidae</taxon>
        <taxon>Papilioninae</taxon>
        <taxon>Papilio</taxon>
    </lineage>
</organism>
<accession>A0A0N0PFJ4</accession>
<evidence type="ECO:0000256" key="2">
    <source>
        <dbReference type="ARBA" id="ARBA00023242"/>
    </source>
</evidence>
<dbReference type="AlphaFoldDB" id="A0A0N0PFJ4"/>
<gene>
    <name evidence="4" type="ORF">RR48_00053</name>
</gene>
<dbReference type="GO" id="GO:0000974">
    <property type="term" value="C:Prp19 complex"/>
    <property type="evidence" value="ECO:0007669"/>
    <property type="project" value="InterPro"/>
</dbReference>
<dbReference type="GO" id="GO:0000981">
    <property type="term" value="F:DNA-binding transcription factor activity, RNA polymerase II-specific"/>
    <property type="evidence" value="ECO:0007669"/>
    <property type="project" value="TreeGrafter"/>
</dbReference>
<dbReference type="GO" id="GO:0000398">
    <property type="term" value="P:mRNA splicing, via spliceosome"/>
    <property type="evidence" value="ECO:0007669"/>
    <property type="project" value="InterPro"/>
</dbReference>
<dbReference type="InterPro" id="IPR047242">
    <property type="entry name" value="CDC5L/Cef1"/>
</dbReference>